<accession>A0A9W6LUI8</accession>
<reference evidence="3" key="1">
    <citation type="journal article" date="2023" name="Int. J. Syst. Evol. Microbiol.">
        <title>Methylocystis iwaonis sp. nov., a type II methane-oxidizing bacterium from surface soil of a rice paddy field in Japan, and emended description of the genus Methylocystis (ex Whittenbury et al. 1970) Bowman et al. 1993.</title>
        <authorList>
            <person name="Kaise H."/>
            <person name="Sawadogo J.B."/>
            <person name="Alam M.S."/>
            <person name="Ueno C."/>
            <person name="Dianou D."/>
            <person name="Shinjo R."/>
            <person name="Asakawa S."/>
        </authorList>
    </citation>
    <scope>NUCLEOTIDE SEQUENCE</scope>
    <source>
        <strain evidence="3">LMG27198</strain>
    </source>
</reference>
<dbReference type="InterPro" id="IPR024370">
    <property type="entry name" value="PBP_domain"/>
</dbReference>
<comment type="similarity">
    <text evidence="1">Belongs to the PstS family.</text>
</comment>
<name>A0A9W6LUI8_9HYPH</name>
<comment type="caution">
    <text evidence="3">The sequence shown here is derived from an EMBL/GenBank/DDBJ whole genome shotgun (WGS) entry which is preliminary data.</text>
</comment>
<keyword evidence="4" id="KW-1185">Reference proteome</keyword>
<dbReference type="Pfam" id="PF12849">
    <property type="entry name" value="PBP_like_2"/>
    <property type="match status" value="1"/>
</dbReference>
<dbReference type="SUPFAM" id="SSF53850">
    <property type="entry name" value="Periplasmic binding protein-like II"/>
    <property type="match status" value="1"/>
</dbReference>
<proteinExistence type="inferred from homology"/>
<evidence type="ECO:0000313" key="4">
    <source>
        <dbReference type="Proteomes" id="UP001144323"/>
    </source>
</evidence>
<gene>
    <name evidence="3" type="ORF">LMG27198_48470</name>
</gene>
<dbReference type="PANTHER" id="PTHR42996">
    <property type="entry name" value="PHOSPHATE-BINDING PROTEIN PSTS"/>
    <property type="match status" value="1"/>
</dbReference>
<dbReference type="PANTHER" id="PTHR42996:SF1">
    <property type="entry name" value="PHOSPHATE-BINDING PROTEIN PSTS"/>
    <property type="match status" value="1"/>
</dbReference>
<feature type="domain" description="PBP" evidence="2">
    <location>
        <begin position="13"/>
        <end position="126"/>
    </location>
</feature>
<dbReference type="AlphaFoldDB" id="A0A9W6LUI8"/>
<evidence type="ECO:0000259" key="2">
    <source>
        <dbReference type="Pfam" id="PF12849"/>
    </source>
</evidence>
<evidence type="ECO:0000313" key="3">
    <source>
        <dbReference type="EMBL" id="GLI95855.1"/>
    </source>
</evidence>
<dbReference type="Gene3D" id="3.40.190.10">
    <property type="entry name" value="Periplasmic binding protein-like II"/>
    <property type="match status" value="1"/>
</dbReference>
<protein>
    <recommendedName>
        <fullName evidence="2">PBP domain-containing protein</fullName>
    </recommendedName>
</protein>
<sequence>MKPKSTTAVEWPAGLGAKGNEGVANNVINTKGAIGYVEYAYVKQNKLTFAKVVNKAGNVVSPDANSFQAAAASADWAHSHSFYVILTNQPGAKAWPIAGATFILMHKKPADPVATEAALKFFSWAYEKGDKLAEELEYVPMPDAVVAQVKKTWATEFVGPEGKPLAAQ</sequence>
<evidence type="ECO:0000256" key="1">
    <source>
        <dbReference type="ARBA" id="ARBA00008725"/>
    </source>
</evidence>
<dbReference type="Proteomes" id="UP001144323">
    <property type="component" value="Unassembled WGS sequence"/>
</dbReference>
<dbReference type="InterPro" id="IPR050962">
    <property type="entry name" value="Phosphate-bind_PstS"/>
</dbReference>
<dbReference type="EMBL" id="BSEC01000005">
    <property type="protein sequence ID" value="GLI95855.1"/>
    <property type="molecule type" value="Genomic_DNA"/>
</dbReference>
<organism evidence="3 4">
    <name type="scientific">Methylocystis echinoides</name>
    <dbReference type="NCBI Taxonomy" id="29468"/>
    <lineage>
        <taxon>Bacteria</taxon>
        <taxon>Pseudomonadati</taxon>
        <taxon>Pseudomonadota</taxon>
        <taxon>Alphaproteobacteria</taxon>
        <taxon>Hyphomicrobiales</taxon>
        <taxon>Methylocystaceae</taxon>
        <taxon>Methylocystis</taxon>
    </lineage>
</organism>